<feature type="compositionally biased region" description="Polar residues" evidence="4">
    <location>
        <begin position="100"/>
        <end position="118"/>
    </location>
</feature>
<dbReference type="PANTHER" id="PTHR19965:SF82">
    <property type="entry name" value="THO COMPLEX SUBUNIT 4"/>
    <property type="match status" value="1"/>
</dbReference>
<dbReference type="InterPro" id="IPR051229">
    <property type="entry name" value="ALYREF_mRNA_export"/>
</dbReference>
<evidence type="ECO:0000313" key="7">
    <source>
        <dbReference type="Proteomes" id="UP000827284"/>
    </source>
</evidence>
<dbReference type="CDD" id="cd00590">
    <property type="entry name" value="RRM_SF"/>
    <property type="match status" value="1"/>
</dbReference>
<dbReference type="Proteomes" id="UP000827284">
    <property type="component" value="Unassembled WGS sequence"/>
</dbReference>
<protein>
    <recommendedName>
        <fullName evidence="5">RRM domain-containing protein</fullName>
    </recommendedName>
</protein>
<dbReference type="PANTHER" id="PTHR19965">
    <property type="entry name" value="RNA AND EXPORT FACTOR BINDING PROTEIN"/>
    <property type="match status" value="1"/>
</dbReference>
<evidence type="ECO:0000313" key="6">
    <source>
        <dbReference type="EMBL" id="GJJ78154.1"/>
    </source>
</evidence>
<dbReference type="OrthoDB" id="6159137at2759"/>
<evidence type="ECO:0000256" key="4">
    <source>
        <dbReference type="SAM" id="MobiDB-lite"/>
    </source>
</evidence>
<feature type="region of interest" description="Disordered" evidence="4">
    <location>
        <begin position="90"/>
        <end position="237"/>
    </location>
</feature>
<feature type="compositionally biased region" description="Basic residues" evidence="4">
    <location>
        <begin position="16"/>
        <end position="28"/>
    </location>
</feature>
<feature type="domain" description="RRM" evidence="5">
    <location>
        <begin position="261"/>
        <end position="332"/>
    </location>
</feature>
<accession>A0A9P3HJZ4</accession>
<organism evidence="6 7">
    <name type="scientific">Entomortierella parvispora</name>
    <dbReference type="NCBI Taxonomy" id="205924"/>
    <lineage>
        <taxon>Eukaryota</taxon>
        <taxon>Fungi</taxon>
        <taxon>Fungi incertae sedis</taxon>
        <taxon>Mucoromycota</taxon>
        <taxon>Mortierellomycotina</taxon>
        <taxon>Mortierellomycetes</taxon>
        <taxon>Mortierellales</taxon>
        <taxon>Mortierellaceae</taxon>
        <taxon>Entomortierella</taxon>
    </lineage>
</organism>
<comment type="caution">
    <text evidence="6">The sequence shown here is derived from an EMBL/GenBank/DDBJ whole genome shotgun (WGS) entry which is preliminary data.</text>
</comment>
<evidence type="ECO:0000256" key="2">
    <source>
        <dbReference type="PROSITE-ProRule" id="PRU00176"/>
    </source>
</evidence>
<dbReference type="InterPro" id="IPR000504">
    <property type="entry name" value="RRM_dom"/>
</dbReference>
<dbReference type="Gene3D" id="3.30.70.330">
    <property type="match status" value="1"/>
</dbReference>
<dbReference type="GO" id="GO:0003729">
    <property type="term" value="F:mRNA binding"/>
    <property type="evidence" value="ECO:0007669"/>
    <property type="project" value="TreeGrafter"/>
</dbReference>
<dbReference type="AlphaFoldDB" id="A0A9P3HJZ4"/>
<name>A0A9P3HJZ4_9FUNG</name>
<dbReference type="SMART" id="SM00360">
    <property type="entry name" value="RRM"/>
    <property type="match status" value="1"/>
</dbReference>
<keyword evidence="7" id="KW-1185">Reference proteome</keyword>
<reference evidence="6" key="1">
    <citation type="submission" date="2021-11" db="EMBL/GenBank/DDBJ databases">
        <authorList>
            <person name="Herlambang A."/>
            <person name="Guo Y."/>
            <person name="Takashima Y."/>
            <person name="Nishizawa T."/>
        </authorList>
    </citation>
    <scope>NUCLEOTIDE SEQUENCE</scope>
    <source>
        <strain evidence="6">E1425</strain>
    </source>
</reference>
<feature type="compositionally biased region" description="Polar residues" evidence="4">
    <location>
        <begin position="200"/>
        <end position="210"/>
    </location>
</feature>
<feature type="compositionally biased region" description="Basic and acidic residues" evidence="4">
    <location>
        <begin position="151"/>
        <end position="186"/>
    </location>
</feature>
<dbReference type="EMBL" id="BQFW01000014">
    <property type="protein sequence ID" value="GJJ78154.1"/>
    <property type="molecule type" value="Genomic_DNA"/>
</dbReference>
<evidence type="ECO:0000256" key="1">
    <source>
        <dbReference type="ARBA" id="ARBA00022884"/>
    </source>
</evidence>
<dbReference type="SUPFAM" id="SSF54928">
    <property type="entry name" value="RNA-binding domain, RBD"/>
    <property type="match status" value="1"/>
</dbReference>
<gene>
    <name evidence="6" type="ORF">EMPS_10513</name>
</gene>
<keyword evidence="1 2" id="KW-0694">RNA-binding</keyword>
<dbReference type="PROSITE" id="PS50102">
    <property type="entry name" value="RRM"/>
    <property type="match status" value="1"/>
</dbReference>
<feature type="coiled-coil region" evidence="3">
    <location>
        <begin position="376"/>
        <end position="403"/>
    </location>
</feature>
<feature type="region of interest" description="Disordered" evidence="4">
    <location>
        <begin position="1"/>
        <end position="45"/>
    </location>
</feature>
<proteinExistence type="predicted"/>
<evidence type="ECO:0000256" key="3">
    <source>
        <dbReference type="SAM" id="Coils"/>
    </source>
</evidence>
<dbReference type="InterPro" id="IPR035979">
    <property type="entry name" value="RBD_domain_sf"/>
</dbReference>
<feature type="compositionally biased region" description="Low complexity" evidence="4">
    <location>
        <begin position="119"/>
        <end position="150"/>
    </location>
</feature>
<evidence type="ECO:0000259" key="5">
    <source>
        <dbReference type="PROSITE" id="PS50102"/>
    </source>
</evidence>
<dbReference type="GO" id="GO:0005634">
    <property type="term" value="C:nucleus"/>
    <property type="evidence" value="ECO:0007669"/>
    <property type="project" value="TreeGrafter"/>
</dbReference>
<reference evidence="6" key="2">
    <citation type="journal article" date="2022" name="Microbiol. Resour. Announc.">
        <title>Whole-Genome Sequence of Entomortierella parvispora E1425, a Mucoromycotan Fungus Associated with Burkholderiaceae-Related Endosymbiotic Bacteria.</title>
        <authorList>
            <person name="Herlambang A."/>
            <person name="Guo Y."/>
            <person name="Takashima Y."/>
            <person name="Narisawa K."/>
            <person name="Ohta H."/>
            <person name="Nishizawa T."/>
        </authorList>
    </citation>
    <scope>NUCLEOTIDE SEQUENCE</scope>
    <source>
        <strain evidence="6">E1425</strain>
    </source>
</reference>
<dbReference type="InterPro" id="IPR012677">
    <property type="entry name" value="Nucleotide-bd_a/b_plait_sf"/>
</dbReference>
<keyword evidence="3" id="KW-0175">Coiled coil</keyword>
<sequence>MDRIDRSLDDIIAAQKGKKKPDVKKAPRLARVPSKGRVSKPFTRGHAVTAREAAIFSETYRAMNAPVKEIFTSQYIPNYGSIKLVAHNPNASRDEADRTSPVSKISRSPSVRMSTGPTSSHGSSRSASDISRSLSSSRQGDFYRPSPSNRENNRSRETERSMRYKEEHGGNMRRPSDASHSRRRSESSSSRPVSGHENRNSMSNGNSRAPSQRIESKAPASPVTIKLEDTTDEMEIDEGPVKAGRMSPQEEFTIRGEGGPATVEIDNLDPETTTEDVKVVCSRYGEIRSCICSNGSAQVTYARKAAAVAALECLNGKKADNDRILKVRMRKTAIIHHNPIVGVTHIPTPIAGPMRLISKAVQGSISNVGAIYADQLATAQAILAAQQQRLEQLHQEERRLAANRQQNVE</sequence>
<dbReference type="Pfam" id="PF00076">
    <property type="entry name" value="RRM_1"/>
    <property type="match status" value="1"/>
</dbReference>